<proteinExistence type="predicted"/>
<keyword evidence="1" id="KW-0175">Coiled coil</keyword>
<dbReference type="Gene3D" id="1.10.287.2610">
    <property type="match status" value="1"/>
</dbReference>
<evidence type="ECO:0008006" key="5">
    <source>
        <dbReference type="Google" id="ProtNLM"/>
    </source>
</evidence>
<evidence type="ECO:0000256" key="2">
    <source>
        <dbReference type="SAM" id="SignalP"/>
    </source>
</evidence>
<dbReference type="InterPro" id="IPR023908">
    <property type="entry name" value="xxxLxxG_rpt"/>
</dbReference>
<keyword evidence="4" id="KW-1185">Reference proteome</keyword>
<evidence type="ECO:0000313" key="4">
    <source>
        <dbReference type="Proteomes" id="UP000284868"/>
    </source>
</evidence>
<organism evidence="3 4">
    <name type="scientific">Amedibacillus dolichus</name>
    <dbReference type="NCBI Taxonomy" id="31971"/>
    <lineage>
        <taxon>Bacteria</taxon>
        <taxon>Bacillati</taxon>
        <taxon>Bacillota</taxon>
        <taxon>Erysipelotrichia</taxon>
        <taxon>Erysipelotrichales</taxon>
        <taxon>Erysipelotrichaceae</taxon>
        <taxon>Amedibacillus</taxon>
    </lineage>
</organism>
<dbReference type="AlphaFoldDB" id="A0A415NZQ1"/>
<evidence type="ECO:0000256" key="1">
    <source>
        <dbReference type="SAM" id="Coils"/>
    </source>
</evidence>
<feature type="coiled-coil region" evidence="1">
    <location>
        <begin position="352"/>
        <end position="448"/>
    </location>
</feature>
<dbReference type="RefSeq" id="WP_118365918.1">
    <property type="nucleotide sequence ID" value="NZ_QRPK01000094.1"/>
</dbReference>
<feature type="signal peptide" evidence="2">
    <location>
        <begin position="1"/>
        <end position="27"/>
    </location>
</feature>
<dbReference type="Proteomes" id="UP000284868">
    <property type="component" value="Unassembled WGS sequence"/>
</dbReference>
<dbReference type="OrthoDB" id="9815841at2"/>
<feature type="chain" id="PRO_5019346970" description="YhgE/Pip domain-containing protein" evidence="2">
    <location>
        <begin position="28"/>
        <end position="625"/>
    </location>
</feature>
<dbReference type="NCBIfam" id="TIGR03057">
    <property type="entry name" value="xxxLxxG_by_4"/>
    <property type="match status" value="1"/>
</dbReference>
<keyword evidence="2" id="KW-0732">Signal</keyword>
<accession>A0A415NZQ1</accession>
<name>A0A415NZQ1_9FIRM</name>
<gene>
    <name evidence="3" type="ORF">DWZ83_10140</name>
</gene>
<comment type="caution">
    <text evidence="3">The sequence shown here is derived from an EMBL/GenBank/DDBJ whole genome shotgun (WGS) entry which is preliminary data.</text>
</comment>
<sequence>MKKQYKTLITLSLCAGMAGSLITPVYAYEKDETVYITLYENGSLKEVIVGDQLKADGEKQIRDISNLKNIQNVNGDENFKQNGETLVWDNQGHDIYYEGTSSKELPIKMNISYSLNGESITPQKLKGKKGTVEIKIHLENLDKHEDLYTPFVVTLASVLPTDGNSEIQVTNGKVVSNGKSNAIVAVAAPGLYESLDKNALLKDFDTITIRYNTEKFESLPIYAMATPKLLEESDLDFDSRFNDISSQLQTLQNASSQLVNGSGELASGSNQLSFSYRQFDSGIAKLLEGTGTLAKQYQTLDQGIQTLAKQSESFQSITTLLDKLSSLSSATQALDQGIATLKQSVEVSSDPNSEINKKLNALQTDLTTQQQELLALQSSMKQLQVQLQTRVQSFIGISQQLETAIAKETQEEQKATLQNIKAQLDTQIQELTNNLQQLAQGMNILEAKLAVIAQDMNELNVLSKQMNESVISGLNSAINEFSKGNEQLKQGLAMIQKQTANLPNLLKQFVAGSKQLSDGSTKVNNALVFMNQSTNTLYQANTQIKQAIGKLADGAVALQKGMLQFDKDGIQNISSLSTILKNAGDKADRLIQLSDEYKTFTKVNNDIQSDVKFIYTVQSDEAKNK</sequence>
<reference evidence="3 4" key="1">
    <citation type="submission" date="2018-08" db="EMBL/GenBank/DDBJ databases">
        <title>A genome reference for cultivated species of the human gut microbiota.</title>
        <authorList>
            <person name="Zou Y."/>
            <person name="Xue W."/>
            <person name="Luo G."/>
        </authorList>
    </citation>
    <scope>NUCLEOTIDE SEQUENCE [LARGE SCALE GENOMIC DNA]</scope>
    <source>
        <strain evidence="3 4">AF35-6BH</strain>
    </source>
</reference>
<evidence type="ECO:0000313" key="3">
    <source>
        <dbReference type="EMBL" id="RHM06007.1"/>
    </source>
</evidence>
<dbReference type="EMBL" id="QRPK01000094">
    <property type="protein sequence ID" value="RHM06007.1"/>
    <property type="molecule type" value="Genomic_DNA"/>
</dbReference>
<protein>
    <recommendedName>
        <fullName evidence="5">YhgE/Pip domain-containing protein</fullName>
    </recommendedName>
</protein>